<dbReference type="PROSITE" id="PS50181">
    <property type="entry name" value="FBOX"/>
    <property type="match status" value="1"/>
</dbReference>
<feature type="domain" description="F-box" evidence="7">
    <location>
        <begin position="1100"/>
        <end position="1145"/>
    </location>
</feature>
<dbReference type="STRING" id="139825.A0A401GTW6"/>
<dbReference type="Proteomes" id="UP000287166">
    <property type="component" value="Unassembled WGS sequence"/>
</dbReference>
<name>A0A401GTW6_9APHY</name>
<organism evidence="8 9">
    <name type="scientific">Sparassis crispa</name>
    <dbReference type="NCBI Taxonomy" id="139825"/>
    <lineage>
        <taxon>Eukaryota</taxon>
        <taxon>Fungi</taxon>
        <taxon>Dikarya</taxon>
        <taxon>Basidiomycota</taxon>
        <taxon>Agaricomycotina</taxon>
        <taxon>Agaricomycetes</taxon>
        <taxon>Polyporales</taxon>
        <taxon>Sparassidaceae</taxon>
        <taxon>Sparassis</taxon>
    </lineage>
</organism>
<dbReference type="InterPro" id="IPR036047">
    <property type="entry name" value="F-box-like_dom_sf"/>
</dbReference>
<comment type="subcellular location">
    <subcellularLocation>
        <location evidence="1">Nucleus</location>
    </subcellularLocation>
</comment>
<keyword evidence="2" id="KW-0479">Metal-binding</keyword>
<dbReference type="OrthoDB" id="2801431at2759"/>
<evidence type="ECO:0000256" key="4">
    <source>
        <dbReference type="ARBA" id="ARBA00022833"/>
    </source>
</evidence>
<sequence>MSPRCIHDIIAKSSPSHRIPYLSLVQEAGVLFLFVIVTNSTSVQDIICLLKRRCLVPADQTSLYLYAAVPHTRQLWLHERLGELGLGPMSHVHVRIRVLGGSNPSSSPSPSREPHTPSRKRAWPSTAPIHPRTTLLQRTHEHALVLLRKRKSHTSSDLEVWDMPDDEIIALTRSAWKSNAYDHYNITLERNFMKDGKADHLLFCFKCKYDPANHRTQYRERSKTSQGTKNLDRSTKACFKRRGVGPSDDPHAGAQQTLMNTISSVVDPYYLEEVELLRPGTKVPTPCMVSRDVQQIYQEGSKFIKEYFSKLDGAVHLVIDGWTAPFVASYLGIVVIWFDGDKLWRSILEFVRLTERHTGLYLAQKVADCVKQFGLQKKLHTLCMDNASNCDATATELEPLVDSFRGAMSRTRCFPHTVNLIAKAFISFFFRQPKKKKVVKVAAGSKRKRRGAGARQQASAPEAPPPGEPETQEVVLDYGDPLHIIDETVDGTHEDDDISALDDGKAAHDEAAVSSVHAQAIRIAREDYHITMTAQEESDAQSLFTKVAGLARRLHDSPTLQEKFEKLVDAQADLVGRKKALDRRVATRWNSDFACLNAHIHFETPVRQLTSDLKNELQEYALTREQWSLAKQLGPVLEIFQDLTDLFSQAEVPLIHETVPMLEQLEHQLTAVRDDVDVELPSVIRIAAQASLLVVGKYYALTDDTDVYRIAIAMCPDKKLEWFNKNPDWRAEDRTEAARILRACWTESYAGDSNGMSVNTPTVSVMASTSKRGKWASSFRNEPSTSTHPIDSIDAYLESPLVSRDDVKQAGGVLAYWAQASKTRPRLARMALDFLTAPASSVDAERAFSGGRLTVNHLQHQTSSQSFKAQVAVGSWAGTPLLQDTKTCASFIGGKKRSTSAKGKERESAFGRLQNPRIMDSDDERIVAEEDQMKQNDCYHPRYTPRQQLSLRLYDIEEANGKWAEWESRLIGQQRGELLDDESEDNYSDFYKTYRLRRLVDSLRGFHTGQLDLSGRSQPRYHSLMKRLSQFLADLHSVAAHVTVVEEQGERRTMVSSPEVLKNFRKKWKLAVCVDVDNLVMYTNDLQEFFEKYPEPIFQKISLFSLPPEVIHMSLSHMDVDDARNFEATCHVLRDMSRSYRYQRRNIIFPFLDSSQQVELGDGQVIEKPNRTNVVQTMSKLKETLLNDVSFLFSRPDIIRSIRQLNIGNRWPQELLRKLGLEHGTVPNAIFYMPIWNAIEKVLSCGALGITILNLEGIALSRDMIRAMTRLSSLQTLTLEDCRLVPDVHHDWMQVARPVLNPLTNVTIFLGDTPDPDRIRVLELIALLPRVRTLFLVGPPFILPEDAFFGGLNTFATVERLVVQSLIPMHVPLLSMWMSGEPRMGLDPLRLTHFKIGALWMNRDDVLQMIDRLRTAPLQTLALEGLRSVDRELFHRLAGAFSGLRSLTLVYRDSVRQWENRAAVWPGTTWEYAPLLAGFPNLRYFGWNFRLNSLWIGTTHYLERMEAGYPEDPDDLDGMRLDYSDCELWQCLPRLFLAYCPQLEHLAFLSQSLPQTCFDIDRDKGSIRITPWTQIISLCDEPILEKLALANPDASQLMRAEKQWYFDTKGAH</sequence>
<dbReference type="SUPFAM" id="SSF81383">
    <property type="entry name" value="F-box domain"/>
    <property type="match status" value="1"/>
</dbReference>
<dbReference type="SUPFAM" id="SSF53098">
    <property type="entry name" value="Ribonuclease H-like"/>
    <property type="match status" value="1"/>
</dbReference>
<keyword evidence="4" id="KW-0862">Zinc</keyword>
<dbReference type="InterPro" id="IPR008906">
    <property type="entry name" value="HATC_C_dom"/>
</dbReference>
<evidence type="ECO:0000256" key="1">
    <source>
        <dbReference type="ARBA" id="ARBA00004123"/>
    </source>
</evidence>
<dbReference type="GeneID" id="38782547"/>
<keyword evidence="3" id="KW-0863">Zinc-finger</keyword>
<dbReference type="InParanoid" id="A0A401GTW6"/>
<feature type="compositionally biased region" description="Basic residues" evidence="6">
    <location>
        <begin position="440"/>
        <end position="452"/>
    </location>
</feature>
<dbReference type="PANTHER" id="PTHR46481:SF10">
    <property type="entry name" value="ZINC FINGER BED DOMAIN-CONTAINING PROTEIN 39"/>
    <property type="match status" value="1"/>
</dbReference>
<evidence type="ECO:0000256" key="2">
    <source>
        <dbReference type="ARBA" id="ARBA00022723"/>
    </source>
</evidence>
<dbReference type="InterPro" id="IPR012337">
    <property type="entry name" value="RNaseH-like_sf"/>
</dbReference>
<evidence type="ECO:0000256" key="5">
    <source>
        <dbReference type="ARBA" id="ARBA00023242"/>
    </source>
</evidence>
<dbReference type="InterPro" id="IPR001810">
    <property type="entry name" value="F-box_dom"/>
</dbReference>
<dbReference type="GO" id="GO:0008270">
    <property type="term" value="F:zinc ion binding"/>
    <property type="evidence" value="ECO:0007669"/>
    <property type="project" value="UniProtKB-KW"/>
</dbReference>
<accession>A0A401GTW6</accession>
<keyword evidence="5" id="KW-0539">Nucleus</keyword>
<evidence type="ECO:0000313" key="9">
    <source>
        <dbReference type="Proteomes" id="UP000287166"/>
    </source>
</evidence>
<dbReference type="RefSeq" id="XP_027616543.1">
    <property type="nucleotide sequence ID" value="XM_027760742.1"/>
</dbReference>
<protein>
    <recommendedName>
        <fullName evidence="7">F-box domain-containing protein</fullName>
    </recommendedName>
</protein>
<comment type="caution">
    <text evidence="8">The sequence shown here is derived from an EMBL/GenBank/DDBJ whole genome shotgun (WGS) entry which is preliminary data.</text>
</comment>
<evidence type="ECO:0000259" key="7">
    <source>
        <dbReference type="PROSITE" id="PS50181"/>
    </source>
</evidence>
<dbReference type="Pfam" id="PF05699">
    <property type="entry name" value="Dimer_Tnp_hAT"/>
    <property type="match status" value="1"/>
</dbReference>
<proteinExistence type="predicted"/>
<feature type="region of interest" description="Disordered" evidence="6">
    <location>
        <begin position="440"/>
        <end position="473"/>
    </location>
</feature>
<dbReference type="EMBL" id="BFAD01000008">
    <property type="protein sequence ID" value="GBE85630.1"/>
    <property type="molecule type" value="Genomic_DNA"/>
</dbReference>
<evidence type="ECO:0000256" key="3">
    <source>
        <dbReference type="ARBA" id="ARBA00022771"/>
    </source>
</evidence>
<dbReference type="GO" id="GO:0046983">
    <property type="term" value="F:protein dimerization activity"/>
    <property type="evidence" value="ECO:0007669"/>
    <property type="project" value="InterPro"/>
</dbReference>
<dbReference type="InterPro" id="IPR052035">
    <property type="entry name" value="ZnF_BED_domain_contain"/>
</dbReference>
<dbReference type="PANTHER" id="PTHR46481">
    <property type="entry name" value="ZINC FINGER BED DOMAIN-CONTAINING PROTEIN 4"/>
    <property type="match status" value="1"/>
</dbReference>
<reference evidence="8 9" key="1">
    <citation type="journal article" date="2018" name="Sci. Rep.">
        <title>Genome sequence of the cauliflower mushroom Sparassis crispa (Hanabiratake) and its association with beneficial usage.</title>
        <authorList>
            <person name="Kiyama R."/>
            <person name="Furutani Y."/>
            <person name="Kawaguchi K."/>
            <person name="Nakanishi T."/>
        </authorList>
    </citation>
    <scope>NUCLEOTIDE SEQUENCE [LARGE SCALE GENOMIC DNA]</scope>
</reference>
<dbReference type="GO" id="GO:0005634">
    <property type="term" value="C:nucleus"/>
    <property type="evidence" value="ECO:0007669"/>
    <property type="project" value="UniProtKB-SubCell"/>
</dbReference>
<gene>
    <name evidence="8" type="ORF">SCP_0801490</name>
</gene>
<evidence type="ECO:0000256" key="6">
    <source>
        <dbReference type="SAM" id="MobiDB-lite"/>
    </source>
</evidence>
<evidence type="ECO:0000313" key="8">
    <source>
        <dbReference type="EMBL" id="GBE85630.1"/>
    </source>
</evidence>
<keyword evidence="9" id="KW-1185">Reference proteome</keyword>
<feature type="region of interest" description="Disordered" evidence="6">
    <location>
        <begin position="100"/>
        <end position="129"/>
    </location>
</feature>